<reference evidence="2 3" key="1">
    <citation type="submission" date="2013-02" db="EMBL/GenBank/DDBJ databases">
        <title>Draft Genome Sequence of Streptomyces aurantiacus, Which Produces Setomimycin.</title>
        <authorList>
            <person name="Gruening B.A."/>
            <person name="Praeg A."/>
            <person name="Erxleben A."/>
            <person name="Guenther S."/>
            <person name="Mueller M."/>
        </authorList>
    </citation>
    <scope>NUCLEOTIDE SEQUENCE [LARGE SCALE GENOMIC DNA]</scope>
    <source>
        <strain evidence="2 3">JA 4570</strain>
    </source>
</reference>
<proteinExistence type="predicted"/>
<organism evidence="2 3">
    <name type="scientific">Streptomyces aurantiacus JA 4570</name>
    <dbReference type="NCBI Taxonomy" id="1286094"/>
    <lineage>
        <taxon>Bacteria</taxon>
        <taxon>Bacillati</taxon>
        <taxon>Actinomycetota</taxon>
        <taxon>Actinomycetes</taxon>
        <taxon>Kitasatosporales</taxon>
        <taxon>Streptomycetaceae</taxon>
        <taxon>Streptomyces</taxon>
        <taxon>Streptomyces aurantiacus group</taxon>
    </lineage>
</organism>
<evidence type="ECO:0000313" key="2">
    <source>
        <dbReference type="EMBL" id="EPH44226.1"/>
    </source>
</evidence>
<evidence type="ECO:0000313" key="3">
    <source>
        <dbReference type="Proteomes" id="UP000014629"/>
    </source>
</evidence>
<feature type="compositionally biased region" description="Basic and acidic residues" evidence="1">
    <location>
        <begin position="25"/>
        <end position="36"/>
    </location>
</feature>
<dbReference type="AlphaFoldDB" id="S3ZL36"/>
<protein>
    <submittedName>
        <fullName evidence="2">Uncharacterized protein</fullName>
    </submittedName>
</protein>
<dbReference type="EMBL" id="AOPZ01000109">
    <property type="protein sequence ID" value="EPH44226.1"/>
    <property type="molecule type" value="Genomic_DNA"/>
</dbReference>
<accession>S3ZL36</accession>
<sequence>MLRGYSVVATVITRDGASAVASHASGDHQHPPEVHAEPQVQS</sequence>
<feature type="region of interest" description="Disordered" evidence="1">
    <location>
        <begin position="19"/>
        <end position="42"/>
    </location>
</feature>
<dbReference type="Proteomes" id="UP000014629">
    <property type="component" value="Unassembled WGS sequence"/>
</dbReference>
<dbReference type="PATRIC" id="fig|1286094.4.peg.2640"/>
<gene>
    <name evidence="2" type="ORF">STRAU_2666</name>
</gene>
<name>S3ZL36_9ACTN</name>
<keyword evidence="3" id="KW-1185">Reference proteome</keyword>
<evidence type="ECO:0000256" key="1">
    <source>
        <dbReference type="SAM" id="MobiDB-lite"/>
    </source>
</evidence>
<comment type="caution">
    <text evidence="2">The sequence shown here is derived from an EMBL/GenBank/DDBJ whole genome shotgun (WGS) entry which is preliminary data.</text>
</comment>